<dbReference type="SUPFAM" id="SSF52833">
    <property type="entry name" value="Thioredoxin-like"/>
    <property type="match status" value="1"/>
</dbReference>
<dbReference type="PANTHER" id="PTHR47571:SF1">
    <property type="entry name" value="THIOREDOXIN-LIKE 3-3"/>
    <property type="match status" value="1"/>
</dbReference>
<dbReference type="Pfam" id="PF00085">
    <property type="entry name" value="Thioredoxin"/>
    <property type="match status" value="1"/>
</dbReference>
<name>A0A445EPW0_ARAHY</name>
<comment type="caution">
    <text evidence="2">The sequence shown here is derived from an EMBL/GenBank/DDBJ whole genome shotgun (WGS) entry which is preliminary data.</text>
</comment>
<evidence type="ECO:0000259" key="1">
    <source>
        <dbReference type="Pfam" id="PF00085"/>
    </source>
</evidence>
<sequence>MNLKKKKKPNFPTAPQTIWSSPTSTHYLPRITASLTHSHLSISLTHSPRRLLRLVPTPPVFVRLCHLRLCLSGRLFVPCLTCSASALCLSASAASVVIVLAPLQTPLCSSWKLCPLSPVVCSATAQPAPTPSWKTVTDSVSASAVGQHRMEKGLSSITTSSSKEGLPLTPHSNFKTDSTDDDLAHILFNIKTSKTSAIINYGASWYEIMNDLVSWFFRCRVCSEILPAFHRLSNNFPKLSFVYADIDECPETTQHIRYTPTFQFFRDGEKVDEMYGAGEERLRDRAWLHS</sequence>
<dbReference type="Proteomes" id="UP000289738">
    <property type="component" value="Chromosome A01"/>
</dbReference>
<keyword evidence="3" id="KW-1185">Reference proteome</keyword>
<dbReference type="AlphaFoldDB" id="A0A445EPW0"/>
<evidence type="ECO:0000313" key="3">
    <source>
        <dbReference type="Proteomes" id="UP000289738"/>
    </source>
</evidence>
<accession>A0A445EPW0</accession>
<feature type="domain" description="Thioredoxin" evidence="1">
    <location>
        <begin position="219"/>
        <end position="282"/>
    </location>
</feature>
<reference evidence="2 3" key="1">
    <citation type="submission" date="2019-01" db="EMBL/GenBank/DDBJ databases">
        <title>Sequencing of cultivated peanut Arachis hypogaea provides insights into genome evolution and oil improvement.</title>
        <authorList>
            <person name="Chen X."/>
        </authorList>
    </citation>
    <scope>NUCLEOTIDE SEQUENCE [LARGE SCALE GENOMIC DNA]</scope>
    <source>
        <strain evidence="3">cv. Fuhuasheng</strain>
        <tissue evidence="2">Leaves</tissue>
    </source>
</reference>
<proteinExistence type="predicted"/>
<protein>
    <recommendedName>
        <fullName evidence="1">Thioredoxin domain-containing protein</fullName>
    </recommendedName>
</protein>
<dbReference type="Gene3D" id="3.40.30.10">
    <property type="entry name" value="Glutaredoxin"/>
    <property type="match status" value="1"/>
</dbReference>
<dbReference type="InterPro" id="IPR044193">
    <property type="entry name" value="TRL33"/>
</dbReference>
<organism evidence="2 3">
    <name type="scientific">Arachis hypogaea</name>
    <name type="common">Peanut</name>
    <dbReference type="NCBI Taxonomy" id="3818"/>
    <lineage>
        <taxon>Eukaryota</taxon>
        <taxon>Viridiplantae</taxon>
        <taxon>Streptophyta</taxon>
        <taxon>Embryophyta</taxon>
        <taxon>Tracheophyta</taxon>
        <taxon>Spermatophyta</taxon>
        <taxon>Magnoliopsida</taxon>
        <taxon>eudicotyledons</taxon>
        <taxon>Gunneridae</taxon>
        <taxon>Pentapetalae</taxon>
        <taxon>rosids</taxon>
        <taxon>fabids</taxon>
        <taxon>Fabales</taxon>
        <taxon>Fabaceae</taxon>
        <taxon>Papilionoideae</taxon>
        <taxon>50 kb inversion clade</taxon>
        <taxon>dalbergioids sensu lato</taxon>
        <taxon>Dalbergieae</taxon>
        <taxon>Pterocarpus clade</taxon>
        <taxon>Arachis</taxon>
    </lineage>
</organism>
<dbReference type="STRING" id="3818.A0A445EPW0"/>
<dbReference type="PANTHER" id="PTHR47571">
    <property type="entry name" value="THIOREDOXIN-LIKE 3-3"/>
    <property type="match status" value="1"/>
</dbReference>
<dbReference type="InterPro" id="IPR013766">
    <property type="entry name" value="Thioredoxin_domain"/>
</dbReference>
<evidence type="ECO:0000313" key="2">
    <source>
        <dbReference type="EMBL" id="RYR77353.1"/>
    </source>
</evidence>
<gene>
    <name evidence="2" type="ORF">Ahy_A01g001781</name>
</gene>
<dbReference type="EMBL" id="SDMP01000001">
    <property type="protein sequence ID" value="RYR77353.1"/>
    <property type="molecule type" value="Genomic_DNA"/>
</dbReference>
<dbReference type="CDD" id="cd02947">
    <property type="entry name" value="TRX_family"/>
    <property type="match status" value="1"/>
</dbReference>
<dbReference type="InterPro" id="IPR036249">
    <property type="entry name" value="Thioredoxin-like_sf"/>
</dbReference>